<dbReference type="PROSITE" id="PS50206">
    <property type="entry name" value="RHODANESE_3"/>
    <property type="match status" value="1"/>
</dbReference>
<evidence type="ECO:0000313" key="2">
    <source>
        <dbReference type="EMBL" id="RCL72565.1"/>
    </source>
</evidence>
<dbReference type="Proteomes" id="UP000253570">
    <property type="component" value="Unassembled WGS sequence"/>
</dbReference>
<dbReference type="PANTHER" id="PTHR47377:SF1">
    <property type="entry name" value="RHODANESE-LIKE DOMAIN-CONTAINING PROTEIN 4, CHLOROPLASTIC"/>
    <property type="match status" value="1"/>
</dbReference>
<dbReference type="Pfam" id="PF00581">
    <property type="entry name" value="Rhodanese"/>
    <property type="match status" value="1"/>
</dbReference>
<organism evidence="2 3">
    <name type="scientific">PS1 clade bacterium</name>
    <dbReference type="NCBI Taxonomy" id="2175152"/>
    <lineage>
        <taxon>Bacteria</taxon>
        <taxon>Pseudomonadati</taxon>
        <taxon>Pseudomonadota</taxon>
        <taxon>Alphaproteobacteria</taxon>
        <taxon>PS1 clade</taxon>
    </lineage>
</organism>
<dbReference type="AlphaFoldDB" id="A0A368DMY0"/>
<evidence type="ECO:0000259" key="1">
    <source>
        <dbReference type="PROSITE" id="PS50206"/>
    </source>
</evidence>
<sequence length="151" mass="17165">MHIETFKNETNYAGDISPAMAWQVLKEFKKSTLLDVRTYAELNFVGQPDLSSINKSVKNIELQIFPSGKLNSEFAKQAEVELENEHIEKGDPILFLCRSGARSAQSASLMAQRGWKNCYNIAFGFEGDPNEYHHRACINGWKKEGLPWIQL</sequence>
<dbReference type="EMBL" id="QOQD01000012">
    <property type="protein sequence ID" value="RCL72565.1"/>
    <property type="molecule type" value="Genomic_DNA"/>
</dbReference>
<name>A0A368DMY0_9PROT</name>
<dbReference type="InterPro" id="IPR036873">
    <property type="entry name" value="Rhodanese-like_dom_sf"/>
</dbReference>
<protein>
    <submittedName>
        <fullName evidence="2">Rhodanese-like domain-containing protein</fullName>
    </submittedName>
</protein>
<dbReference type="InterPro" id="IPR044240">
    <property type="entry name" value="STR4-like"/>
</dbReference>
<evidence type="ECO:0000313" key="3">
    <source>
        <dbReference type="Proteomes" id="UP000253570"/>
    </source>
</evidence>
<dbReference type="Gene3D" id="3.40.250.10">
    <property type="entry name" value="Rhodanese-like domain"/>
    <property type="match status" value="1"/>
</dbReference>
<dbReference type="InterPro" id="IPR001763">
    <property type="entry name" value="Rhodanese-like_dom"/>
</dbReference>
<reference evidence="2 3" key="1">
    <citation type="journal article" date="2018" name="Microbiome">
        <title>Fine metagenomic profile of the Mediterranean stratified and mixed water columns revealed by assembly and recruitment.</title>
        <authorList>
            <person name="Haro-Moreno J.M."/>
            <person name="Lopez-Perez M."/>
            <person name="De La Torre J.R."/>
            <person name="Picazo A."/>
            <person name="Camacho A."/>
            <person name="Rodriguez-Valera F."/>
        </authorList>
    </citation>
    <scope>NUCLEOTIDE SEQUENCE [LARGE SCALE GENOMIC DNA]</scope>
    <source>
        <strain evidence="2">MED-G57</strain>
    </source>
</reference>
<gene>
    <name evidence="2" type="ORF">DBW71_04950</name>
</gene>
<accession>A0A368DMY0</accession>
<feature type="domain" description="Rhodanese" evidence="1">
    <location>
        <begin position="82"/>
        <end position="150"/>
    </location>
</feature>
<dbReference type="SUPFAM" id="SSF52821">
    <property type="entry name" value="Rhodanese/Cell cycle control phosphatase"/>
    <property type="match status" value="1"/>
</dbReference>
<comment type="caution">
    <text evidence="2">The sequence shown here is derived from an EMBL/GenBank/DDBJ whole genome shotgun (WGS) entry which is preliminary data.</text>
</comment>
<proteinExistence type="predicted"/>
<dbReference type="PANTHER" id="PTHR47377">
    <property type="entry name" value="RHODANESE-LIKE DOMAIN-CONTAINING PROTEIN 4, CHLOROPLASTIC"/>
    <property type="match status" value="1"/>
</dbReference>